<dbReference type="InterPro" id="IPR002869">
    <property type="entry name" value="Pyrv_flavodox_OxRed_cen"/>
</dbReference>
<dbReference type="SUPFAM" id="SSF52518">
    <property type="entry name" value="Thiamin diphosphate-binding fold (THDP-binding)"/>
    <property type="match status" value="2"/>
</dbReference>
<dbReference type="PANTHER" id="PTHR48084">
    <property type="entry name" value="2-OXOGLUTARATE OXIDOREDUCTASE SUBUNIT KORB-RELATED"/>
    <property type="match status" value="1"/>
</dbReference>
<dbReference type="InterPro" id="IPR019752">
    <property type="entry name" value="Pyrv/ketoisovalerate_OxRed_cat"/>
</dbReference>
<dbReference type="InterPro" id="IPR002880">
    <property type="entry name" value="Pyrv_Fd/Flavodoxin_OxRdtase_N"/>
</dbReference>
<accession>A0A5B8KZ39</accession>
<feature type="domain" description="Pyruvate/ketoisovalerate oxidoreductase catalytic" evidence="2">
    <location>
        <begin position="729"/>
        <end position="915"/>
    </location>
</feature>
<evidence type="ECO:0000259" key="3">
    <source>
        <dbReference type="Pfam" id="PF20169"/>
    </source>
</evidence>
<dbReference type="EMBL" id="CP042301">
    <property type="protein sequence ID" value="QDZ00859.1"/>
    <property type="molecule type" value="Genomic_DNA"/>
</dbReference>
<organism evidence="4 5">
    <name type="scientific">Nitratireductor mangrovi</name>
    <dbReference type="NCBI Taxonomy" id="2599600"/>
    <lineage>
        <taxon>Bacteria</taxon>
        <taxon>Pseudomonadati</taxon>
        <taxon>Pseudomonadota</taxon>
        <taxon>Alphaproteobacteria</taxon>
        <taxon>Hyphomicrobiales</taxon>
        <taxon>Phyllobacteriaceae</taxon>
        <taxon>Nitratireductor</taxon>
    </lineage>
</organism>
<sequence>MTAHQPVRDYSRYRLEDRYSSTSGRVFMTGTQALVRILLDQARRDRAAGLNTAGFVSGYRGSPLGGVDLELWRAKSLIADNGVEFLPAVNEDLAATAVLGSQQVETDAGREVTGVYAMWYGKGPGVDRAGDALKHGNAYGSSPHGGVLVVAGDDHGCVSSSMPHQSDVAFMAWFMPTLNPASVAEYLEFGAYGYALSRFSGMWVGFKAVSETVESASSIEIQPDRIFTEPDFTPPPGGLHYRWPDLPGPQIEERMEAKKHAVFAFAEANPIDRHIYDVKNARFGIVTTGKGHLDLMEALRLLGIGAKDCRRLGIDIYKVGMVWPLARRDALDFVRDKEEVLVVEEKRGIIESQFKEYFYDWPGHKPRVMVGKNDEKGQRLIPWTGELSPRQLVPIVAKRLDRIFPDEKFLERADKIDSEPAISIAVEGATRTPYFCSGCPHNTSTKVPEGSKALAGIGCHFMASWMDRETTSLIQMGGEGVNWAASSRFTGKGHVFQNLGEGTWYHSGSMAIRQAVAAKANITYKILFNDAVAMTGGQPVDGPVSVQSIAHQVRAEGVERIALVSDQPQKFRTSDFPAGTTIYDRREMDTVQRELRGIEGVTVLIYEQTCATEKRRRRKRGQAEDPKKFAFINELVCEGCGDCSVESNCLSVEPVETEFGPKRRINQSSCNKDFSCINGFCPSFVTVEGATRRKKTGVEVDLAQIAADLSEPELAALDQPYDLLITGVGGTGVITVGQLVTMAAHLEAKGASVLDFTGFAQKFGPVLSYVRIAKTPDHLHQVRIDKGAADALIGCDIVVSSSPKASMAYRPGMKAAVNLAQMPTGDIVRHRDASLRIDDRLAAIAAAAGADNVQALDANRAAERLFGDSVFANVMMLGFAWQAGLVPVSLEALRQAIALNGVAVEQNHRAFLLGRVAQAHPERLARIIEPRALPQETLDEIITQREAFLTDYQDELYAARYRMIIDKVRAAETSHGSDKVTRAVARSLFKLMAYKDEYEVARLHTRAGFSSSLKDAFEGDFRIVHHFAPPFLPSGKDARGRPRKRAFGPWIRLPLAVLARMKSLRGTAIDPFGYSTDRRLERALIGWYQKKIDRALEELCADNIDRLADALALPMQIRGYGPVKERSAEKAKDEMEKVLPG</sequence>
<dbReference type="AlphaFoldDB" id="A0A5B8KZ39"/>
<keyword evidence="1" id="KW-0560">Oxidoreductase</keyword>
<feature type="domain" description="DUF6537" evidence="3">
    <location>
        <begin position="938"/>
        <end position="1136"/>
    </location>
</feature>
<dbReference type="GO" id="GO:0016903">
    <property type="term" value="F:oxidoreductase activity, acting on the aldehyde or oxo group of donors"/>
    <property type="evidence" value="ECO:0007669"/>
    <property type="project" value="InterPro"/>
</dbReference>
<dbReference type="Gene3D" id="3.40.920.10">
    <property type="entry name" value="Pyruvate-ferredoxin oxidoreductase, PFOR, domain III"/>
    <property type="match status" value="1"/>
</dbReference>
<dbReference type="InterPro" id="IPR051457">
    <property type="entry name" value="2-oxoacid:Fd_oxidoreductase"/>
</dbReference>
<dbReference type="CDD" id="cd07034">
    <property type="entry name" value="TPP_PYR_PFOR_IOR-alpha_like"/>
    <property type="match status" value="1"/>
</dbReference>
<keyword evidence="5" id="KW-1185">Reference proteome</keyword>
<dbReference type="InterPro" id="IPR046667">
    <property type="entry name" value="DUF6537"/>
</dbReference>
<dbReference type="RefSeq" id="WP_146299504.1">
    <property type="nucleotide sequence ID" value="NZ_CP042301.2"/>
</dbReference>
<dbReference type="SUPFAM" id="SSF53323">
    <property type="entry name" value="Pyruvate-ferredoxin oxidoreductase, PFOR, domain III"/>
    <property type="match status" value="1"/>
</dbReference>
<dbReference type="Proteomes" id="UP000321389">
    <property type="component" value="Chromosome"/>
</dbReference>
<dbReference type="Pfam" id="PF01558">
    <property type="entry name" value="POR"/>
    <property type="match status" value="1"/>
</dbReference>
<dbReference type="SUPFAM" id="SSF52922">
    <property type="entry name" value="TK C-terminal domain-like"/>
    <property type="match status" value="1"/>
</dbReference>
<name>A0A5B8KZ39_9HYPH</name>
<dbReference type="PANTHER" id="PTHR48084:SF3">
    <property type="entry name" value="SUBUNIT OF PYRUVATE:FLAVODOXIN OXIDOREDUCTASE"/>
    <property type="match status" value="1"/>
</dbReference>
<dbReference type="Gene3D" id="3.40.50.970">
    <property type="match status" value="1"/>
</dbReference>
<dbReference type="NCBIfam" id="NF009588">
    <property type="entry name" value="PRK13029.1"/>
    <property type="match status" value="1"/>
</dbReference>
<dbReference type="OrthoDB" id="9803617at2"/>
<dbReference type="NCBIfam" id="NF009589">
    <property type="entry name" value="PRK13030.1"/>
    <property type="match status" value="1"/>
</dbReference>
<gene>
    <name evidence="4" type="ORF">FQ775_10970</name>
</gene>
<dbReference type="KEGG" id="niy:FQ775_10970"/>
<evidence type="ECO:0000313" key="5">
    <source>
        <dbReference type="Proteomes" id="UP000321389"/>
    </source>
</evidence>
<evidence type="ECO:0000313" key="4">
    <source>
        <dbReference type="EMBL" id="QDZ00859.1"/>
    </source>
</evidence>
<protein>
    <submittedName>
        <fullName evidence="4">Indolepyruvate ferredoxin oxidoreductase family protein</fullName>
    </submittedName>
</protein>
<evidence type="ECO:0000256" key="1">
    <source>
        <dbReference type="ARBA" id="ARBA00023002"/>
    </source>
</evidence>
<dbReference type="InterPro" id="IPR029061">
    <property type="entry name" value="THDP-binding"/>
</dbReference>
<dbReference type="Pfam" id="PF20169">
    <property type="entry name" value="DUF6537"/>
    <property type="match status" value="1"/>
</dbReference>
<reference evidence="4" key="1">
    <citation type="submission" date="2020-04" db="EMBL/GenBank/DDBJ databases">
        <title>Nitratireductor sp. nov. isolated from mangrove soil.</title>
        <authorList>
            <person name="Ye Y."/>
        </authorList>
    </citation>
    <scope>NUCLEOTIDE SEQUENCE</scope>
    <source>
        <strain evidence="4">SY7</strain>
    </source>
</reference>
<evidence type="ECO:0000259" key="2">
    <source>
        <dbReference type="Pfam" id="PF01558"/>
    </source>
</evidence>
<dbReference type="InterPro" id="IPR009014">
    <property type="entry name" value="Transketo_C/PFOR_II"/>
</dbReference>
<proteinExistence type="predicted"/>